<dbReference type="EMBL" id="BMYV01000001">
    <property type="protein sequence ID" value="GGX58343.1"/>
    <property type="molecule type" value="Genomic_DNA"/>
</dbReference>
<organism evidence="13 14">
    <name type="scientific">Litorimonas cladophorae</name>
    <dbReference type="NCBI Taxonomy" id="1220491"/>
    <lineage>
        <taxon>Bacteria</taxon>
        <taxon>Pseudomonadati</taxon>
        <taxon>Pseudomonadota</taxon>
        <taxon>Alphaproteobacteria</taxon>
        <taxon>Maricaulales</taxon>
        <taxon>Robiginitomaculaceae</taxon>
    </lineage>
</organism>
<dbReference type="SUPFAM" id="SSF56925">
    <property type="entry name" value="OMPA-like"/>
    <property type="match status" value="1"/>
</dbReference>
<evidence type="ECO:0000256" key="7">
    <source>
        <dbReference type="ARBA" id="ARBA00023114"/>
    </source>
</evidence>
<keyword evidence="14" id="KW-1185">Reference proteome</keyword>
<dbReference type="GO" id="GO:0046930">
    <property type="term" value="C:pore complex"/>
    <property type="evidence" value="ECO:0007669"/>
    <property type="project" value="UniProtKB-KW"/>
</dbReference>
<evidence type="ECO:0000256" key="4">
    <source>
        <dbReference type="ARBA" id="ARBA00022692"/>
    </source>
</evidence>
<dbReference type="AlphaFoldDB" id="A0A918NCV6"/>
<keyword evidence="8 10" id="KW-0472">Membrane</keyword>
<evidence type="ECO:0000256" key="10">
    <source>
        <dbReference type="PROSITE-ProRule" id="PRU00473"/>
    </source>
</evidence>
<reference evidence="13 14" key="1">
    <citation type="journal article" date="2014" name="Int. J. Syst. Evol. Microbiol.">
        <title>Complete genome sequence of Corynebacterium casei LMG S-19264T (=DSM 44701T), isolated from a smear-ripened cheese.</title>
        <authorList>
            <consortium name="US DOE Joint Genome Institute (JGI-PGF)"/>
            <person name="Walter F."/>
            <person name="Albersmeier A."/>
            <person name="Kalinowski J."/>
            <person name="Ruckert C."/>
        </authorList>
    </citation>
    <scope>NUCLEOTIDE SEQUENCE [LARGE SCALE GENOMIC DNA]</scope>
    <source>
        <strain evidence="13 14">KCTC 23968</strain>
    </source>
</reference>
<dbReference type="GO" id="GO:0015288">
    <property type="term" value="F:porin activity"/>
    <property type="evidence" value="ECO:0007669"/>
    <property type="project" value="UniProtKB-KW"/>
</dbReference>
<dbReference type="Proteomes" id="UP000600865">
    <property type="component" value="Unassembled WGS sequence"/>
</dbReference>
<evidence type="ECO:0000313" key="13">
    <source>
        <dbReference type="EMBL" id="GGX58343.1"/>
    </source>
</evidence>
<dbReference type="InterPro" id="IPR050330">
    <property type="entry name" value="Bact_OuterMem_StrucFunc"/>
</dbReference>
<evidence type="ECO:0000256" key="5">
    <source>
        <dbReference type="ARBA" id="ARBA00022729"/>
    </source>
</evidence>
<dbReference type="Pfam" id="PF13505">
    <property type="entry name" value="OMP_b-brl"/>
    <property type="match status" value="1"/>
</dbReference>
<evidence type="ECO:0000256" key="1">
    <source>
        <dbReference type="ARBA" id="ARBA00004571"/>
    </source>
</evidence>
<keyword evidence="4" id="KW-0812">Transmembrane</keyword>
<evidence type="ECO:0000259" key="12">
    <source>
        <dbReference type="PROSITE" id="PS51123"/>
    </source>
</evidence>
<dbReference type="GO" id="GO:0009279">
    <property type="term" value="C:cell outer membrane"/>
    <property type="evidence" value="ECO:0007669"/>
    <property type="project" value="UniProtKB-SubCell"/>
</dbReference>
<dbReference type="InterPro" id="IPR011250">
    <property type="entry name" value="OMP/PagP_B-barrel"/>
</dbReference>
<dbReference type="SUPFAM" id="SSF103088">
    <property type="entry name" value="OmpA-like"/>
    <property type="match status" value="1"/>
</dbReference>
<dbReference type="InterPro" id="IPR006664">
    <property type="entry name" value="OMP_bac"/>
</dbReference>
<feature type="signal peptide" evidence="11">
    <location>
        <begin position="1"/>
        <end position="23"/>
    </location>
</feature>
<sequence length="452" mass="48529">MKQKLLIAAAAAALMAAPSFASAQDGAGWYLKGGAGYGLHTDIDYTDGVVGDVEAEGNGAFNLGLGYDFGDNWRLELDGTTMFNEHGGISNTPSSFSKLRTDALMINAIYDFSDFGKFAPYVGAGVGIVRGDATIASSDFPNVDNDGQIRNPTCVGPRSTADAFSCNYNDEDAGLGWQLLAGLGYDITDKLTWDTSYRYMQAADMEFSGSFNNSATGQSLPAQVQAEGIGAHQILTGFRYRFGASAPKMVEPVVVAPTRDYECWDGSMVFNAGQCPAEVVEPVRTADVRCWDGQMVFAASECSAQPPTVTCPDGTLAYDLNQCPVVQQAALCGETYRQEIIYYEFDKGASAETRNTITRALDAGEFCNVQNVRVVGHTDTSGSASYNLALSKRRANDALNELVRQGMDRSIIMSEGKGETEPFVQTGDGVKEQLNRRTEVLLTLGSVDAMMN</sequence>
<dbReference type="InterPro" id="IPR006665">
    <property type="entry name" value="OmpA-like"/>
</dbReference>
<dbReference type="GO" id="GO:0006811">
    <property type="term" value="P:monoatomic ion transport"/>
    <property type="evidence" value="ECO:0007669"/>
    <property type="project" value="UniProtKB-KW"/>
</dbReference>
<evidence type="ECO:0000313" key="14">
    <source>
        <dbReference type="Proteomes" id="UP000600865"/>
    </source>
</evidence>
<dbReference type="PRINTS" id="PR01021">
    <property type="entry name" value="OMPADOMAIN"/>
</dbReference>
<keyword evidence="2" id="KW-0813">Transport</keyword>
<gene>
    <name evidence="13" type="ORF">GCM10011309_04540</name>
</gene>
<comment type="caution">
    <text evidence="13">The sequence shown here is derived from an EMBL/GenBank/DDBJ whole genome shotgun (WGS) entry which is preliminary data.</text>
</comment>
<dbReference type="RefSeq" id="WP_189580780.1">
    <property type="nucleotide sequence ID" value="NZ_BMYV01000001.1"/>
</dbReference>
<dbReference type="Gene3D" id="3.30.1330.60">
    <property type="entry name" value="OmpA-like domain"/>
    <property type="match status" value="1"/>
</dbReference>
<feature type="chain" id="PRO_5037402272" description="OmpA-like domain-containing protein" evidence="11">
    <location>
        <begin position="24"/>
        <end position="452"/>
    </location>
</feature>
<comment type="subcellular location">
    <subcellularLocation>
        <location evidence="1">Cell outer membrane</location>
        <topology evidence="1">Multi-pass membrane protein</topology>
    </subcellularLocation>
</comment>
<dbReference type="PANTHER" id="PTHR30329:SF21">
    <property type="entry name" value="LIPOPROTEIN YIAD-RELATED"/>
    <property type="match status" value="1"/>
</dbReference>
<accession>A0A918NCV6</accession>
<dbReference type="InterPro" id="IPR036737">
    <property type="entry name" value="OmpA-like_sf"/>
</dbReference>
<proteinExistence type="predicted"/>
<evidence type="ECO:0000256" key="2">
    <source>
        <dbReference type="ARBA" id="ARBA00022448"/>
    </source>
</evidence>
<keyword evidence="3" id="KW-1134">Transmembrane beta strand</keyword>
<name>A0A918NCV6_9PROT</name>
<evidence type="ECO:0000256" key="6">
    <source>
        <dbReference type="ARBA" id="ARBA00023065"/>
    </source>
</evidence>
<dbReference type="Gene3D" id="2.40.160.20">
    <property type="match status" value="1"/>
</dbReference>
<dbReference type="Pfam" id="PF00691">
    <property type="entry name" value="OmpA"/>
    <property type="match status" value="1"/>
</dbReference>
<protein>
    <recommendedName>
        <fullName evidence="12">OmpA-like domain-containing protein</fullName>
    </recommendedName>
</protein>
<dbReference type="PROSITE" id="PS51123">
    <property type="entry name" value="OMPA_2"/>
    <property type="match status" value="1"/>
</dbReference>
<evidence type="ECO:0000256" key="3">
    <source>
        <dbReference type="ARBA" id="ARBA00022452"/>
    </source>
</evidence>
<feature type="domain" description="OmpA-like" evidence="12">
    <location>
        <begin position="336"/>
        <end position="446"/>
    </location>
</feature>
<dbReference type="PANTHER" id="PTHR30329">
    <property type="entry name" value="STATOR ELEMENT OF FLAGELLAR MOTOR COMPLEX"/>
    <property type="match status" value="1"/>
</dbReference>
<keyword evidence="7" id="KW-0626">Porin</keyword>
<keyword evidence="5 11" id="KW-0732">Signal</keyword>
<evidence type="ECO:0000256" key="8">
    <source>
        <dbReference type="ARBA" id="ARBA00023136"/>
    </source>
</evidence>
<dbReference type="InterPro" id="IPR027385">
    <property type="entry name" value="Beta-barrel_OMP"/>
</dbReference>
<keyword evidence="6" id="KW-0406">Ion transport</keyword>
<dbReference type="CDD" id="cd07185">
    <property type="entry name" value="OmpA_C-like"/>
    <property type="match status" value="1"/>
</dbReference>
<evidence type="ECO:0000256" key="9">
    <source>
        <dbReference type="ARBA" id="ARBA00023237"/>
    </source>
</evidence>
<evidence type="ECO:0000256" key="11">
    <source>
        <dbReference type="SAM" id="SignalP"/>
    </source>
</evidence>
<keyword evidence="9" id="KW-0998">Cell outer membrane</keyword>